<evidence type="ECO:0000259" key="16">
    <source>
        <dbReference type="PROSITE" id="PS50929"/>
    </source>
</evidence>
<evidence type="ECO:0000256" key="14">
    <source>
        <dbReference type="SAM" id="Phobius"/>
    </source>
</evidence>
<dbReference type="InterPro" id="IPR003439">
    <property type="entry name" value="ABC_transporter-like_ATP-bd"/>
</dbReference>
<organism evidence="17 18">
    <name type="scientific">Caenorhabditis nigoni</name>
    <dbReference type="NCBI Taxonomy" id="1611254"/>
    <lineage>
        <taxon>Eukaryota</taxon>
        <taxon>Metazoa</taxon>
        <taxon>Ecdysozoa</taxon>
        <taxon>Nematoda</taxon>
        <taxon>Chromadorea</taxon>
        <taxon>Rhabditida</taxon>
        <taxon>Rhabditina</taxon>
        <taxon>Rhabditomorpha</taxon>
        <taxon>Rhabditoidea</taxon>
        <taxon>Rhabditidae</taxon>
        <taxon>Peloderinae</taxon>
        <taxon>Caenorhabditis</taxon>
    </lineage>
</organism>
<feature type="domain" description="ABC transporter" evidence="15">
    <location>
        <begin position="614"/>
        <end position="840"/>
    </location>
</feature>
<dbReference type="PROSITE" id="PS50929">
    <property type="entry name" value="ABC_TM1F"/>
    <property type="match status" value="2"/>
</dbReference>
<evidence type="ECO:0000256" key="4">
    <source>
        <dbReference type="ARBA" id="ARBA00022554"/>
    </source>
</evidence>
<dbReference type="InterPro" id="IPR003593">
    <property type="entry name" value="AAA+_ATPase"/>
</dbReference>
<dbReference type="FunFam" id="1.20.1560.10:FF:000020">
    <property type="entry name" value="ABC metal ion transporter"/>
    <property type="match status" value="1"/>
</dbReference>
<keyword evidence="10 14" id="KW-0472">Membrane</keyword>
<keyword evidence="9 14" id="KW-1133">Transmembrane helix</keyword>
<evidence type="ECO:0000259" key="15">
    <source>
        <dbReference type="PROSITE" id="PS50893"/>
    </source>
</evidence>
<dbReference type="GO" id="GO:0015431">
    <property type="term" value="F:ABC-type glutathione S-conjugate transporter activity"/>
    <property type="evidence" value="ECO:0007669"/>
    <property type="project" value="UniProtKB-EC"/>
</dbReference>
<feature type="transmembrane region" description="Helical" evidence="14">
    <location>
        <begin position="438"/>
        <end position="458"/>
    </location>
</feature>
<dbReference type="GO" id="GO:0005774">
    <property type="term" value="C:vacuolar membrane"/>
    <property type="evidence" value="ECO:0007669"/>
    <property type="project" value="UniProtKB-SubCell"/>
</dbReference>
<dbReference type="OrthoDB" id="6500128at2759"/>
<evidence type="ECO:0000256" key="1">
    <source>
        <dbReference type="ARBA" id="ARBA00004128"/>
    </source>
</evidence>
<feature type="transmembrane region" description="Helical" evidence="14">
    <location>
        <begin position="1016"/>
        <end position="1039"/>
    </location>
</feature>
<feature type="transmembrane region" description="Helical" evidence="14">
    <location>
        <begin position="961"/>
        <end position="986"/>
    </location>
</feature>
<feature type="transmembrane region" description="Helical" evidence="14">
    <location>
        <begin position="334"/>
        <end position="354"/>
    </location>
</feature>
<feature type="transmembrane region" description="Helical" evidence="14">
    <location>
        <begin position="517"/>
        <end position="543"/>
    </location>
</feature>
<reference evidence="18" key="1">
    <citation type="submission" date="2017-10" db="EMBL/GenBank/DDBJ databases">
        <title>Rapid genome shrinkage in a self-fertile nematode reveals novel sperm competition proteins.</title>
        <authorList>
            <person name="Yin D."/>
            <person name="Schwarz E.M."/>
            <person name="Thomas C.G."/>
            <person name="Felde R.L."/>
            <person name="Korf I.F."/>
            <person name="Cutter A.D."/>
            <person name="Schartner C.M."/>
            <person name="Ralston E.J."/>
            <person name="Meyer B.J."/>
            <person name="Haag E.S."/>
        </authorList>
    </citation>
    <scope>NUCLEOTIDE SEQUENCE [LARGE SCALE GENOMIC DNA]</scope>
    <source>
        <strain evidence="18">JU1422</strain>
    </source>
</reference>
<evidence type="ECO:0000256" key="5">
    <source>
        <dbReference type="ARBA" id="ARBA00022692"/>
    </source>
</evidence>
<dbReference type="GO" id="GO:0000323">
    <property type="term" value="C:lytic vacuole"/>
    <property type="evidence" value="ECO:0007669"/>
    <property type="project" value="UniProtKB-ARBA"/>
</dbReference>
<keyword evidence="8" id="KW-0067">ATP-binding</keyword>
<dbReference type="SUPFAM" id="SSF52540">
    <property type="entry name" value="P-loop containing nucleoside triphosphate hydrolases"/>
    <property type="match status" value="2"/>
</dbReference>
<dbReference type="GO" id="GO:0016887">
    <property type="term" value="F:ATP hydrolysis activity"/>
    <property type="evidence" value="ECO:0007669"/>
    <property type="project" value="InterPro"/>
</dbReference>
<proteinExistence type="inferred from homology"/>
<feature type="transmembrane region" description="Helical" evidence="14">
    <location>
        <begin position="1142"/>
        <end position="1163"/>
    </location>
</feature>
<keyword evidence="5 14" id="KW-0812">Transmembrane</keyword>
<dbReference type="EC" id="7.6.2.3" evidence="11"/>
<evidence type="ECO:0000313" key="18">
    <source>
        <dbReference type="Proteomes" id="UP000230233"/>
    </source>
</evidence>
<dbReference type="Proteomes" id="UP000230233">
    <property type="component" value="Chromosome X"/>
</dbReference>
<feature type="region of interest" description="Disordered" evidence="13">
    <location>
        <begin position="898"/>
        <end position="939"/>
    </location>
</feature>
<feature type="transmembrane region" description="Helical" evidence="14">
    <location>
        <begin position="1205"/>
        <end position="1238"/>
    </location>
</feature>
<evidence type="ECO:0000256" key="10">
    <source>
        <dbReference type="ARBA" id="ARBA00023136"/>
    </source>
</evidence>
<evidence type="ECO:0000313" key="17">
    <source>
        <dbReference type="EMBL" id="PIC15234.1"/>
    </source>
</evidence>
<evidence type="ECO:0000256" key="9">
    <source>
        <dbReference type="ARBA" id="ARBA00022989"/>
    </source>
</evidence>
<dbReference type="PROSITE" id="PS50893">
    <property type="entry name" value="ABC_TRANSPORTER_2"/>
    <property type="match status" value="2"/>
</dbReference>
<dbReference type="PANTHER" id="PTHR24223">
    <property type="entry name" value="ATP-BINDING CASSETTE SUB-FAMILY C"/>
    <property type="match status" value="1"/>
</dbReference>
<dbReference type="CDD" id="cd03250">
    <property type="entry name" value="ABCC_MRP_domain1"/>
    <property type="match status" value="1"/>
</dbReference>
<keyword evidence="6" id="KW-0677">Repeat</keyword>
<keyword evidence="7" id="KW-0547">Nucleotide-binding</keyword>
<dbReference type="InterPro" id="IPR036640">
    <property type="entry name" value="ABC1_TM_sf"/>
</dbReference>
<comment type="caution">
    <text evidence="17">The sequence shown here is derived from an EMBL/GenBank/DDBJ whole genome shotgun (WGS) entry which is preliminary data.</text>
</comment>
<comment type="catalytic activity">
    <reaction evidence="12">
        <text>leukotriene C4(in) + ATP + H2O = leukotriene C4(out) + ADP + phosphate + H(+)</text>
        <dbReference type="Rhea" id="RHEA:38963"/>
        <dbReference type="ChEBI" id="CHEBI:15377"/>
        <dbReference type="ChEBI" id="CHEBI:15378"/>
        <dbReference type="ChEBI" id="CHEBI:30616"/>
        <dbReference type="ChEBI" id="CHEBI:43474"/>
        <dbReference type="ChEBI" id="CHEBI:57973"/>
        <dbReference type="ChEBI" id="CHEBI:456216"/>
    </reaction>
    <physiologicalReaction direction="left-to-right" evidence="12">
        <dbReference type="Rhea" id="RHEA:38964"/>
    </physiologicalReaction>
</comment>
<feature type="domain" description="ABC transporter" evidence="15">
    <location>
        <begin position="1399"/>
        <end position="1631"/>
    </location>
</feature>
<dbReference type="FunFam" id="1.20.1560.10:FF:000557">
    <property type="entry name" value="Protein CBR-MRP-1"/>
    <property type="match status" value="1"/>
</dbReference>
<dbReference type="CDD" id="cd18595">
    <property type="entry name" value="ABC_6TM_MRP1_2_3_6_D1_like"/>
    <property type="match status" value="1"/>
</dbReference>
<evidence type="ECO:0000256" key="6">
    <source>
        <dbReference type="ARBA" id="ARBA00022737"/>
    </source>
</evidence>
<dbReference type="InterPro" id="IPR027417">
    <property type="entry name" value="P-loop_NTPase"/>
</dbReference>
<dbReference type="Gene3D" id="1.20.1560.10">
    <property type="entry name" value="ABC transporter type 1, transmembrane domain"/>
    <property type="match status" value="3"/>
</dbReference>
<feature type="transmembrane region" description="Helical" evidence="14">
    <location>
        <begin position="41"/>
        <end position="60"/>
    </location>
</feature>
<keyword evidence="4" id="KW-0926">Vacuole</keyword>
<feature type="transmembrane region" description="Helical" evidence="14">
    <location>
        <begin position="1117"/>
        <end position="1135"/>
    </location>
</feature>
<feature type="domain" description="ABC transmembrane type-1" evidence="16">
    <location>
        <begin position="971"/>
        <end position="1362"/>
    </location>
</feature>
<dbReference type="GO" id="GO:0005524">
    <property type="term" value="F:ATP binding"/>
    <property type="evidence" value="ECO:0007669"/>
    <property type="project" value="UniProtKB-KW"/>
</dbReference>
<dbReference type="Pfam" id="PF24357">
    <property type="entry name" value="TMD0_ABC"/>
    <property type="match status" value="1"/>
</dbReference>
<dbReference type="SUPFAM" id="SSF90123">
    <property type="entry name" value="ABC transporter transmembrane region"/>
    <property type="match status" value="3"/>
</dbReference>
<feature type="transmembrane region" description="Helical" evidence="14">
    <location>
        <begin position="174"/>
        <end position="194"/>
    </location>
</feature>
<dbReference type="STRING" id="1611254.A0A2G5SJF4"/>
<feature type="transmembrane region" description="Helical" evidence="14">
    <location>
        <begin position="72"/>
        <end position="95"/>
    </location>
</feature>
<gene>
    <name evidence="17" type="primary">Cnig_chr_X.g22287</name>
    <name evidence="17" type="ORF">B9Z55_022287</name>
</gene>
<comment type="subcellular location">
    <subcellularLocation>
        <location evidence="1">Vacuole membrane</location>
        <topology evidence="1">Multi-pass membrane protein</topology>
    </subcellularLocation>
</comment>
<dbReference type="Pfam" id="PF00664">
    <property type="entry name" value="ABC_membrane"/>
    <property type="match status" value="3"/>
</dbReference>
<sequence length="1636" mass="183215">MLPLVRELVCGSDNELFEDGWRNSTNIPQVSNCGQHTDFSSIPTIFIAIFSTIVFYQLYESRNAHLRSYSPISLRIILCCLLLIDLSATVIYDFTLRFTNSPIYDPIHLYGDIVQYAGFSLVLVLTIACRNRGITTSGVITLYWLLVVVCGVPELRYYLSGYYYEEYKIEPCRAALYIVSFIFSSLELFLCCFADTPSNGYIGKNSCPEYTASFLNQLTFEWFSGLAYLGNKKSLEKEDLWDLNERDKAENLIPSFMQNLKPEVERHRKMIKKNPESTDPKFHPSILTPIFKTYKFTLLAGGCYKLMFDLLQFVAPELLRQLISFIEDKNQPMWIGVSIALLMFLSSLIQSMILHQYFHEMFRLGMNIRSVLTSAVYSKTLNLSNEARKGKTTGAIVNLMSVDIQRIQDMTTFIMLFWSAPLQILLSLYFLWKLLGASVLAGFIILILLIPFNSWISVKMRNCQMEQMKYKDERIKMMSETLNGMKVLKLYSWEKSMEKMILDIREKEIRVLKKLSYLNAATTLSWACAPFLVAVLTFGLYVLWDPENNILTPQITFVALALFNILRFPLAVFAMVFSQAVQCAASNTRLREFFAAEEMAPQSSIAYGGTESSVKIDDGSFAWGSKEEDKSLHNISFDIKRGQLVAVVGRVGSGKSSLLHALLGEMNKLSGSVQVNGSVAYVPQQAWIQNLSLRNNILFNKTYDEKLYRQVIESCALVQDLESLPAEDRTEIGEKGINLSGGQKQRVSLARAVYQNSEIVLLDDPLSAVDSHVGKHIFENVISSATGCLATKTRILVTHGLTYLKHCDKVIVLKDGTISEMGTYQELMNSNGAFAEFLEEFLLEESKHRGRSISFGEDSKEVDEILRDLDQVSPSIRQRIQSQMSQEIDRVDEKNAEIVSNGHQRKESAQSPVVKSDEKEALLGPKTKEKTPEPPKQAKTQLIEREAVETGKVKFEIYMSYFRAIGMLIALVFFLVYVASSVLGVFSNLYLARWSDDAKRIALAGNVSASETYVRLGVYAMLGMGQAISVCMASVIMALGMVRASRLLHGGLLHNMMRSPMAFFDVTPLGRILNRFGKDIEAVDQTLPHSIRAMVMTIFNVISTVVVIIWATPWAGIAFFVLGLIYFVVLDVDVIDSRLPSCIMTFVGAIVQAVTIFAVPIYATPGSLLIIVPTLYGYLRLLDVDGVDTEIPRSMAMFIRTAEQSVGILAIILWATPLAISVLLPLLIVYIIVLRFYVSTSRQLKRLESASRSPIYSHFQESIQGASSIRAYGVVDKFVKESQHRVDENLATYYPSIVANRWLAVRLEMVGNLIVLSAAGAAVYFRDSPGLSAGLVGLSVSYALNITQTLNWAVRMTSELETNIVAVERIKEYTITPTEGNNSLVFAASTWPEKGDIFIKNFSVRYRPGLELVLHEVSAHVEPSEKVGIVGRTGAGKSSLTLALFRIIEADGGCIEIDGVNIADLQLEQLRSRLTIVPQDPVLFSGTLRMNLDPFEAFNDDRIWEALRNAHLESFVNSLQDGLSHKISEGGENLSVGQRQLICLARALLRKTKVLVLDEAAAAVDVETDSLLQKTIREQFKECTVLTIAHRLNTVMDSDRLLVLDKGRVAEFDTPKRLLANPDGIFYSMAKDANVL</sequence>
<evidence type="ECO:0000256" key="2">
    <source>
        <dbReference type="ARBA" id="ARBA00009726"/>
    </source>
</evidence>
<dbReference type="FunFam" id="3.40.50.300:FF:002982">
    <property type="entry name" value="Protein CBR-MRP-2"/>
    <property type="match status" value="1"/>
</dbReference>
<dbReference type="InterPro" id="IPR056227">
    <property type="entry name" value="TMD0_ABC"/>
</dbReference>
<dbReference type="InterPro" id="IPR050173">
    <property type="entry name" value="ABC_transporter_C-like"/>
</dbReference>
<dbReference type="Gene3D" id="3.40.50.300">
    <property type="entry name" value="P-loop containing nucleotide triphosphate hydrolases"/>
    <property type="match status" value="2"/>
</dbReference>
<feature type="transmembrane region" description="Helical" evidence="14">
    <location>
        <begin position="140"/>
        <end position="159"/>
    </location>
</feature>
<evidence type="ECO:0000256" key="7">
    <source>
        <dbReference type="ARBA" id="ARBA00022741"/>
    </source>
</evidence>
<feature type="transmembrane region" description="Helical" evidence="14">
    <location>
        <begin position="107"/>
        <end position="128"/>
    </location>
</feature>
<dbReference type="CDD" id="cd18603">
    <property type="entry name" value="ABC_6TM_MRP1_2_3_6_D2_like"/>
    <property type="match status" value="1"/>
</dbReference>
<evidence type="ECO:0000256" key="3">
    <source>
        <dbReference type="ARBA" id="ARBA00022448"/>
    </source>
</evidence>
<protein>
    <recommendedName>
        <fullName evidence="11">ABC-type glutathione-S-conjugate transporter</fullName>
        <ecNumber evidence="11">7.6.2.3</ecNumber>
    </recommendedName>
</protein>
<accession>A0A2G5SJF4</accession>
<keyword evidence="3" id="KW-0813">Transport</keyword>
<comment type="similarity">
    <text evidence="2">Belongs to the ABC transporter superfamily. ABCC family. Conjugate transporter (TC 3.A.1.208) subfamily.</text>
</comment>
<dbReference type="Pfam" id="PF00005">
    <property type="entry name" value="ABC_tran"/>
    <property type="match status" value="2"/>
</dbReference>
<evidence type="ECO:0000256" key="8">
    <source>
        <dbReference type="ARBA" id="ARBA00022840"/>
    </source>
</evidence>
<keyword evidence="18" id="KW-1185">Reference proteome</keyword>
<dbReference type="InterPro" id="IPR017871">
    <property type="entry name" value="ABC_transporter-like_CS"/>
</dbReference>
<feature type="compositionally biased region" description="Basic and acidic residues" evidence="13">
    <location>
        <begin position="915"/>
        <end position="933"/>
    </location>
</feature>
<dbReference type="PANTHER" id="PTHR24223:SF443">
    <property type="entry name" value="MULTIDRUG-RESISTANCE LIKE PROTEIN 1, ISOFORM I"/>
    <property type="match status" value="1"/>
</dbReference>
<dbReference type="InterPro" id="IPR011527">
    <property type="entry name" value="ABC1_TM_dom"/>
</dbReference>
<dbReference type="CDD" id="cd03244">
    <property type="entry name" value="ABCC_MRP_domain2"/>
    <property type="match status" value="1"/>
</dbReference>
<feature type="transmembrane region" description="Helical" evidence="14">
    <location>
        <begin position="296"/>
        <end position="314"/>
    </location>
</feature>
<evidence type="ECO:0000256" key="11">
    <source>
        <dbReference type="ARBA" id="ARBA00024220"/>
    </source>
</evidence>
<evidence type="ECO:0000256" key="12">
    <source>
        <dbReference type="ARBA" id="ARBA00047523"/>
    </source>
</evidence>
<dbReference type="PROSITE" id="PS00211">
    <property type="entry name" value="ABC_TRANSPORTER_1"/>
    <property type="match status" value="2"/>
</dbReference>
<dbReference type="FunFam" id="3.40.50.300:FF:000074">
    <property type="entry name" value="Multidrug resistance-associated protein 5 isoform 1"/>
    <property type="match status" value="1"/>
</dbReference>
<evidence type="ECO:0000256" key="13">
    <source>
        <dbReference type="SAM" id="MobiDB-lite"/>
    </source>
</evidence>
<feature type="transmembrane region" description="Helical" evidence="14">
    <location>
        <begin position="555"/>
        <end position="577"/>
    </location>
</feature>
<feature type="domain" description="ABC transmembrane type-1" evidence="16">
    <location>
        <begin position="299"/>
        <end position="582"/>
    </location>
</feature>
<feature type="transmembrane region" description="Helical" evidence="14">
    <location>
        <begin position="413"/>
        <end position="432"/>
    </location>
</feature>
<dbReference type="EMBL" id="PDUG01000006">
    <property type="protein sequence ID" value="PIC15234.1"/>
    <property type="molecule type" value="Genomic_DNA"/>
</dbReference>
<name>A0A2G5SJF4_9PELO</name>
<dbReference type="SMART" id="SM00382">
    <property type="entry name" value="AAA"/>
    <property type="match status" value="2"/>
</dbReference>